<organism evidence="1 2">
    <name type="scientific">Smallanthus sonchifolius</name>
    <dbReference type="NCBI Taxonomy" id="185202"/>
    <lineage>
        <taxon>Eukaryota</taxon>
        <taxon>Viridiplantae</taxon>
        <taxon>Streptophyta</taxon>
        <taxon>Embryophyta</taxon>
        <taxon>Tracheophyta</taxon>
        <taxon>Spermatophyta</taxon>
        <taxon>Magnoliopsida</taxon>
        <taxon>eudicotyledons</taxon>
        <taxon>Gunneridae</taxon>
        <taxon>Pentapetalae</taxon>
        <taxon>asterids</taxon>
        <taxon>campanulids</taxon>
        <taxon>Asterales</taxon>
        <taxon>Asteraceae</taxon>
        <taxon>Asteroideae</taxon>
        <taxon>Heliantheae alliance</taxon>
        <taxon>Millerieae</taxon>
        <taxon>Smallanthus</taxon>
    </lineage>
</organism>
<accession>A0ACB9FXG0</accession>
<evidence type="ECO:0000313" key="2">
    <source>
        <dbReference type="Proteomes" id="UP001056120"/>
    </source>
</evidence>
<dbReference type="Proteomes" id="UP001056120">
    <property type="component" value="Linkage Group LG16"/>
</dbReference>
<comment type="caution">
    <text evidence="1">The sequence shown here is derived from an EMBL/GenBank/DDBJ whole genome shotgun (WGS) entry which is preliminary data.</text>
</comment>
<reference evidence="2" key="1">
    <citation type="journal article" date="2022" name="Mol. Ecol. Resour.">
        <title>The genomes of chicory, endive, great burdock and yacon provide insights into Asteraceae palaeo-polyploidization history and plant inulin production.</title>
        <authorList>
            <person name="Fan W."/>
            <person name="Wang S."/>
            <person name="Wang H."/>
            <person name="Wang A."/>
            <person name="Jiang F."/>
            <person name="Liu H."/>
            <person name="Zhao H."/>
            <person name="Xu D."/>
            <person name="Zhang Y."/>
        </authorList>
    </citation>
    <scope>NUCLEOTIDE SEQUENCE [LARGE SCALE GENOMIC DNA]</scope>
    <source>
        <strain evidence="2">cv. Yunnan</strain>
    </source>
</reference>
<evidence type="ECO:0000313" key="1">
    <source>
        <dbReference type="EMBL" id="KAI3775490.1"/>
    </source>
</evidence>
<name>A0ACB9FXG0_9ASTR</name>
<keyword evidence="2" id="KW-1185">Reference proteome</keyword>
<sequence length="350" mass="39808">MEILNPRSVSLLFNKYSIKLHTNKNSPSYKFRVLLSSKNFDRPTGRRKSHLRKKLIEQQVRHPLLTYTLENPINTPLPNLGISVSNPHTRDDDDASTFESTNPVFQDSNGKLDEILRSPTEPSPSNSSVANLGFFDTIGSFTVKPGFAGVSVFCGFLLFIALNNFFRKEKGDKEEYSSLEKEMLRRKIKSRMAKEHSIKASVEVIQDSKESGLETMVFKEKPQLDKEELMNNIVKVKALDAGKILEIRAMARHAREIETSVDNEPDENPAFFDVLFPQGIQDTSDVLGLDVPNIDGIVVEGKGSNLFDIEKEADEVKLRIISSVKKAREYLHKKQEPEINNLHEKYSQWR</sequence>
<protein>
    <submittedName>
        <fullName evidence="1">Uncharacterized protein</fullName>
    </submittedName>
</protein>
<gene>
    <name evidence="1" type="ORF">L1987_50068</name>
</gene>
<proteinExistence type="predicted"/>
<reference evidence="1 2" key="2">
    <citation type="journal article" date="2022" name="Mol. Ecol. Resour.">
        <title>The genomes of chicory, endive, great burdock and yacon provide insights into Asteraceae paleo-polyploidization history and plant inulin production.</title>
        <authorList>
            <person name="Fan W."/>
            <person name="Wang S."/>
            <person name="Wang H."/>
            <person name="Wang A."/>
            <person name="Jiang F."/>
            <person name="Liu H."/>
            <person name="Zhao H."/>
            <person name="Xu D."/>
            <person name="Zhang Y."/>
        </authorList>
    </citation>
    <scope>NUCLEOTIDE SEQUENCE [LARGE SCALE GENOMIC DNA]</scope>
    <source>
        <strain evidence="2">cv. Yunnan</strain>
        <tissue evidence="1">Leaves</tissue>
    </source>
</reference>
<dbReference type="EMBL" id="CM042033">
    <property type="protein sequence ID" value="KAI3775490.1"/>
    <property type="molecule type" value="Genomic_DNA"/>
</dbReference>